<dbReference type="Gene3D" id="2.30.30.40">
    <property type="entry name" value="SH3 Domains"/>
    <property type="match status" value="1"/>
</dbReference>
<evidence type="ECO:0000256" key="2">
    <source>
        <dbReference type="ARBA" id="ARBA00022741"/>
    </source>
</evidence>
<accession>A0A6J4H3C9</accession>
<dbReference type="InterPro" id="IPR011009">
    <property type="entry name" value="Kinase-like_dom_sf"/>
</dbReference>
<reference evidence="7" key="1">
    <citation type="submission" date="2020-02" db="EMBL/GenBank/DDBJ databases">
        <authorList>
            <person name="Meier V. D."/>
        </authorList>
    </citation>
    <scope>NUCLEOTIDE SEQUENCE</scope>
    <source>
        <strain evidence="7">AVDCRST_MAG26</strain>
    </source>
</reference>
<protein>
    <recommendedName>
        <fullName evidence="6">Protein kinase domain-containing protein</fullName>
    </recommendedName>
</protein>
<sequence>MSSSLPVLHQRYQITEKLGQSRLAVVYRAQDMRLQRPVLVHLLRPELKEQAVLRQRFLEEAQRGAQRSHPGLMEVYDSGDVAGRPYMVSEDITGQPLAEALPLPMAEAVSLLRTIASAVALAISQSSPHPPISSRNVWLQPGSRAILLENWLLSPREAALDLAHYRAPERAQGAPPSPATAVYALGILGWETMTGRRPFTGPTPEAIAERQLREPLPSLLEASPRLFVPGLDRVIAGAAMADPARRYPAPVDFGRALDLYVDQATAQTGRLSILPKPAPAPGTAQRPVFRRRGDTAVGQAVRPPPPPPVLREQPRVARRAPPPPPPEAVPVQADTEQQVERAVKRAMRRRGCQRALVKRSLQLALILGLIYAALIGIDYATGRARELDPSAWLTSRLPQLPAIPELPDFSWIDRLQGARGVVDGLRSETLVVTQPVNLRPEPSTQNQPLRQLPEGTLLRRLEGPVDDQSGMALRWIRVAVVDDGSEGWVAAQEDRLRSQ</sequence>
<name>A0A6J4H3C9_9CHLR</name>
<feature type="domain" description="Protein kinase" evidence="6">
    <location>
        <begin position="12"/>
        <end position="261"/>
    </location>
</feature>
<dbReference type="PROSITE" id="PS50011">
    <property type="entry name" value="PROTEIN_KINASE_DOM"/>
    <property type="match status" value="1"/>
</dbReference>
<dbReference type="Pfam" id="PF00069">
    <property type="entry name" value="Pkinase"/>
    <property type="match status" value="1"/>
</dbReference>
<proteinExistence type="predicted"/>
<gene>
    <name evidence="7" type="ORF">AVDCRST_MAG26-129</name>
</gene>
<keyword evidence="2" id="KW-0547">Nucleotide-binding</keyword>
<dbReference type="Pfam" id="PF08239">
    <property type="entry name" value="SH3_3"/>
    <property type="match status" value="1"/>
</dbReference>
<keyword evidence="4" id="KW-0067">ATP-binding</keyword>
<keyword evidence="1" id="KW-0808">Transferase</keyword>
<dbReference type="AlphaFoldDB" id="A0A6J4H3C9"/>
<dbReference type="SUPFAM" id="SSF56112">
    <property type="entry name" value="Protein kinase-like (PK-like)"/>
    <property type="match status" value="1"/>
</dbReference>
<dbReference type="PANTHER" id="PTHR43289:SF34">
    <property type="entry name" value="SERINE_THREONINE-PROTEIN KINASE YBDM-RELATED"/>
    <property type="match status" value="1"/>
</dbReference>
<keyword evidence="3" id="KW-0418">Kinase</keyword>
<evidence type="ECO:0000313" key="7">
    <source>
        <dbReference type="EMBL" id="CAA9211770.1"/>
    </source>
</evidence>
<evidence type="ECO:0000259" key="6">
    <source>
        <dbReference type="PROSITE" id="PS50011"/>
    </source>
</evidence>
<dbReference type="Gene3D" id="3.30.200.20">
    <property type="entry name" value="Phosphorylase Kinase, domain 1"/>
    <property type="match status" value="1"/>
</dbReference>
<dbReference type="InterPro" id="IPR003646">
    <property type="entry name" value="SH3-like_bac-type"/>
</dbReference>
<dbReference type="SMART" id="SM00220">
    <property type="entry name" value="S_TKc"/>
    <property type="match status" value="1"/>
</dbReference>
<dbReference type="GO" id="GO:0004674">
    <property type="term" value="F:protein serine/threonine kinase activity"/>
    <property type="evidence" value="ECO:0007669"/>
    <property type="project" value="TreeGrafter"/>
</dbReference>
<evidence type="ECO:0000256" key="3">
    <source>
        <dbReference type="ARBA" id="ARBA00022777"/>
    </source>
</evidence>
<dbReference type="GO" id="GO:0005524">
    <property type="term" value="F:ATP binding"/>
    <property type="evidence" value="ECO:0007669"/>
    <property type="project" value="UniProtKB-KW"/>
</dbReference>
<dbReference type="EMBL" id="CADCTK010000034">
    <property type="protein sequence ID" value="CAA9211770.1"/>
    <property type="molecule type" value="Genomic_DNA"/>
</dbReference>
<evidence type="ECO:0000256" key="5">
    <source>
        <dbReference type="SAM" id="MobiDB-lite"/>
    </source>
</evidence>
<feature type="region of interest" description="Disordered" evidence="5">
    <location>
        <begin position="297"/>
        <end position="336"/>
    </location>
</feature>
<evidence type="ECO:0000256" key="4">
    <source>
        <dbReference type="ARBA" id="ARBA00022840"/>
    </source>
</evidence>
<dbReference type="PANTHER" id="PTHR43289">
    <property type="entry name" value="MITOGEN-ACTIVATED PROTEIN KINASE KINASE KINASE 20-RELATED"/>
    <property type="match status" value="1"/>
</dbReference>
<dbReference type="CDD" id="cd14014">
    <property type="entry name" value="STKc_PknB_like"/>
    <property type="match status" value="1"/>
</dbReference>
<evidence type="ECO:0000256" key="1">
    <source>
        <dbReference type="ARBA" id="ARBA00022679"/>
    </source>
</evidence>
<dbReference type="InterPro" id="IPR000719">
    <property type="entry name" value="Prot_kinase_dom"/>
</dbReference>
<dbReference type="Gene3D" id="1.10.510.10">
    <property type="entry name" value="Transferase(Phosphotransferase) domain 1"/>
    <property type="match status" value="1"/>
</dbReference>
<organism evidence="7">
    <name type="scientific">uncultured Chloroflexia bacterium</name>
    <dbReference type="NCBI Taxonomy" id="1672391"/>
    <lineage>
        <taxon>Bacteria</taxon>
        <taxon>Bacillati</taxon>
        <taxon>Chloroflexota</taxon>
        <taxon>Chloroflexia</taxon>
        <taxon>environmental samples</taxon>
    </lineage>
</organism>